<feature type="non-terminal residue" evidence="2">
    <location>
        <position position="131"/>
    </location>
</feature>
<accession>A0A9P7Y8R9</accession>
<evidence type="ECO:0000313" key="3">
    <source>
        <dbReference type="Proteomes" id="UP000824998"/>
    </source>
</evidence>
<dbReference type="EMBL" id="MU251840">
    <property type="protein sequence ID" value="KAG9228922.1"/>
    <property type="molecule type" value="Genomic_DNA"/>
</dbReference>
<feature type="compositionally biased region" description="Acidic residues" evidence="1">
    <location>
        <begin position="1"/>
        <end position="14"/>
    </location>
</feature>
<evidence type="ECO:0008006" key="4">
    <source>
        <dbReference type="Google" id="ProtNLM"/>
    </source>
</evidence>
<feature type="region of interest" description="Disordered" evidence="1">
    <location>
        <begin position="1"/>
        <end position="35"/>
    </location>
</feature>
<gene>
    <name evidence="2" type="ORF">BJ875DRAFT_362651</name>
</gene>
<sequence>DREQSDGSEEEDDSDAKSGGEVQGGENVERGEDRAMLKDIGVAAEELTPIYIKCENCEEEFDVRSNERGDCVWHPGDKELADDSSFWDDHDWQCHGDPNDFVDDAAYDEGFIYSCCEKSGGAEGCKVTRHK</sequence>
<dbReference type="PANTHER" id="PTHR38167">
    <property type="entry name" value="C2H2-TYPE DOMAIN-CONTAINING PROTEIN"/>
    <property type="match status" value="1"/>
</dbReference>
<evidence type="ECO:0000313" key="2">
    <source>
        <dbReference type="EMBL" id="KAG9228922.1"/>
    </source>
</evidence>
<dbReference type="Proteomes" id="UP000824998">
    <property type="component" value="Unassembled WGS sequence"/>
</dbReference>
<proteinExistence type="predicted"/>
<dbReference type="AlphaFoldDB" id="A0A9P7Y8R9"/>
<protein>
    <recommendedName>
        <fullName evidence="4">C2H2-type domain-containing protein</fullName>
    </recommendedName>
</protein>
<keyword evidence="3" id="KW-1185">Reference proteome</keyword>
<organism evidence="2 3">
    <name type="scientific">Amylocarpus encephaloides</name>
    <dbReference type="NCBI Taxonomy" id="45428"/>
    <lineage>
        <taxon>Eukaryota</taxon>
        <taxon>Fungi</taxon>
        <taxon>Dikarya</taxon>
        <taxon>Ascomycota</taxon>
        <taxon>Pezizomycotina</taxon>
        <taxon>Leotiomycetes</taxon>
        <taxon>Helotiales</taxon>
        <taxon>Helotiales incertae sedis</taxon>
        <taxon>Amylocarpus</taxon>
    </lineage>
</organism>
<name>A0A9P7Y8R9_9HELO</name>
<dbReference type="PANTHER" id="PTHR38167:SF1">
    <property type="entry name" value="C2H2-TYPE DOMAIN-CONTAINING PROTEIN"/>
    <property type="match status" value="1"/>
</dbReference>
<comment type="caution">
    <text evidence="2">The sequence shown here is derived from an EMBL/GenBank/DDBJ whole genome shotgun (WGS) entry which is preliminary data.</text>
</comment>
<evidence type="ECO:0000256" key="1">
    <source>
        <dbReference type="SAM" id="MobiDB-lite"/>
    </source>
</evidence>
<dbReference type="OrthoDB" id="5422613at2759"/>
<feature type="non-terminal residue" evidence="2">
    <location>
        <position position="1"/>
    </location>
</feature>
<reference evidence="2" key="1">
    <citation type="journal article" date="2021" name="IMA Fungus">
        <title>Genomic characterization of three marine fungi, including Emericellopsis atlantica sp. nov. with signatures of a generalist lifestyle and marine biomass degradation.</title>
        <authorList>
            <person name="Hagestad O.C."/>
            <person name="Hou L."/>
            <person name="Andersen J.H."/>
            <person name="Hansen E.H."/>
            <person name="Altermark B."/>
            <person name="Li C."/>
            <person name="Kuhnert E."/>
            <person name="Cox R.J."/>
            <person name="Crous P.W."/>
            <person name="Spatafora J.W."/>
            <person name="Lail K."/>
            <person name="Amirebrahimi M."/>
            <person name="Lipzen A."/>
            <person name="Pangilinan J."/>
            <person name="Andreopoulos W."/>
            <person name="Hayes R.D."/>
            <person name="Ng V."/>
            <person name="Grigoriev I.V."/>
            <person name="Jackson S.A."/>
            <person name="Sutton T.D.S."/>
            <person name="Dobson A.D.W."/>
            <person name="Rama T."/>
        </authorList>
    </citation>
    <scope>NUCLEOTIDE SEQUENCE</scope>
    <source>
        <strain evidence="2">TRa018bII</strain>
    </source>
</reference>